<dbReference type="OrthoDB" id="9793120at2"/>
<keyword evidence="5 10" id="KW-0620">Polyamine biosynthesis</keyword>
<accession>A0A2T5J1F1</accession>
<dbReference type="InterPro" id="IPR042284">
    <property type="entry name" value="AdoMetDC_N"/>
</dbReference>
<evidence type="ECO:0000313" key="12">
    <source>
        <dbReference type="Proteomes" id="UP000244223"/>
    </source>
</evidence>
<comment type="subunit">
    <text evidence="10">Heterotetramer of two alpha and two beta chains arranged as a dimer of alpha/beta heterodimers.</text>
</comment>
<organism evidence="11 12">
    <name type="scientific">Agitococcus lubricus</name>
    <dbReference type="NCBI Taxonomy" id="1077255"/>
    <lineage>
        <taxon>Bacteria</taxon>
        <taxon>Pseudomonadati</taxon>
        <taxon>Pseudomonadota</taxon>
        <taxon>Gammaproteobacteria</taxon>
        <taxon>Moraxellales</taxon>
        <taxon>Moraxellaceae</taxon>
        <taxon>Agitococcus</taxon>
    </lineage>
</organism>
<keyword evidence="6 10" id="KW-0865">Zymogen</keyword>
<dbReference type="RefSeq" id="WP_107865166.1">
    <property type="nucleotide sequence ID" value="NZ_QAON01000004.1"/>
</dbReference>
<dbReference type="EMBL" id="QAON01000004">
    <property type="protein sequence ID" value="PTQ90174.1"/>
    <property type="molecule type" value="Genomic_DNA"/>
</dbReference>
<comment type="similarity">
    <text evidence="10">Belongs to the prokaryotic AdoMetDC family. Type 1 subfamily.</text>
</comment>
<keyword evidence="9 10" id="KW-0670">Pyruvate</keyword>
<comment type="PTM">
    <text evidence="10">Is synthesized initially as an inactive proenzyme. Formation of the active enzyme involves a self-maturation process in which the active site pyruvoyl group is generated from an internal serine residue via an autocatalytic post-translational modification. Two non-identical subunits are generated from the proenzyme in this reaction, and the pyruvate is formed at the N-terminus of the alpha chain, which is derived from the carboxyl end of the proenzyme. The post-translation cleavage follows an unusual pathway, termed non-hydrolytic serinolysis, in which the side chain hydroxyl group of the serine supplies its oxygen atom to form the C-terminus of the beta chain, while the remainder of the serine residue undergoes an oxidative deamination to produce ammonia and the pyruvoyl group blocking the N-terminus of the alpha chain.</text>
</comment>
<reference evidence="11 12" key="1">
    <citation type="submission" date="2018-04" db="EMBL/GenBank/DDBJ databases">
        <title>Genomic Encyclopedia of Archaeal and Bacterial Type Strains, Phase II (KMG-II): from individual species to whole genera.</title>
        <authorList>
            <person name="Goeker M."/>
        </authorList>
    </citation>
    <scope>NUCLEOTIDE SEQUENCE [LARGE SCALE GENOMIC DNA]</scope>
    <source>
        <strain evidence="11 12">DSM 5822</strain>
    </source>
</reference>
<dbReference type="Pfam" id="PF02675">
    <property type="entry name" value="AdoMet_dc"/>
    <property type="match status" value="1"/>
</dbReference>
<dbReference type="PANTHER" id="PTHR33866:SF2">
    <property type="entry name" value="S-ADENOSYLMETHIONINE DECARBOXYLASE PROENZYME"/>
    <property type="match status" value="1"/>
</dbReference>
<protein>
    <recommendedName>
        <fullName evidence="10">S-adenosylmethionine decarboxylase proenzyme</fullName>
        <shortName evidence="10">AdoMetDC</shortName>
        <shortName evidence="10">SAMDC</shortName>
        <ecNumber evidence="10">4.1.1.50</ecNumber>
    </recommendedName>
    <component>
        <recommendedName>
            <fullName evidence="10">S-adenosylmethionine decarboxylase beta chain</fullName>
        </recommendedName>
    </component>
    <component>
        <recommendedName>
            <fullName evidence="10">S-adenosylmethionine decarboxylase alpha chain</fullName>
        </recommendedName>
    </component>
</protein>
<feature type="modified residue" description="Pyruvic acid (Ser); by autocatalysis" evidence="10">
    <location>
        <position position="64"/>
    </location>
</feature>
<dbReference type="Gene3D" id="3.30.160.750">
    <property type="match status" value="1"/>
</dbReference>
<dbReference type="PANTHER" id="PTHR33866">
    <property type="entry name" value="S-ADENOSYLMETHIONINE DECARBOXYLASE PROENZYME"/>
    <property type="match status" value="1"/>
</dbReference>
<evidence type="ECO:0000256" key="10">
    <source>
        <dbReference type="HAMAP-Rule" id="MF_00464"/>
    </source>
</evidence>
<comment type="caution">
    <text evidence="11">The sequence shown here is derived from an EMBL/GenBank/DDBJ whole genome shotgun (WGS) entry which is preliminary data.</text>
</comment>
<evidence type="ECO:0000256" key="8">
    <source>
        <dbReference type="ARBA" id="ARBA00023270"/>
    </source>
</evidence>
<sequence length="121" mass="13650">MKPLGQHYLLECDGVAPNLLANPEQLEQILRQAAQQAQAHIVFAHLHHFGEGQGVTGVLVLQESHITIHTWPEYAYAALDVFMCGQAQPQDAVRCLIECLQPTQHRWQMIERSSKSMSFDC</sequence>
<evidence type="ECO:0000256" key="7">
    <source>
        <dbReference type="ARBA" id="ARBA00023239"/>
    </source>
</evidence>
<dbReference type="UniPathway" id="UPA00331">
    <property type="reaction ID" value="UER00451"/>
</dbReference>
<comment type="catalytic activity">
    <reaction evidence="10">
        <text>S-adenosyl-L-methionine + H(+) = S-adenosyl 3-(methylsulfanyl)propylamine + CO2</text>
        <dbReference type="Rhea" id="RHEA:15981"/>
        <dbReference type="ChEBI" id="CHEBI:15378"/>
        <dbReference type="ChEBI" id="CHEBI:16526"/>
        <dbReference type="ChEBI" id="CHEBI:57443"/>
        <dbReference type="ChEBI" id="CHEBI:59789"/>
        <dbReference type="EC" id="4.1.1.50"/>
    </reaction>
</comment>
<evidence type="ECO:0000256" key="2">
    <source>
        <dbReference type="ARBA" id="ARBA00022793"/>
    </source>
</evidence>
<evidence type="ECO:0000256" key="6">
    <source>
        <dbReference type="ARBA" id="ARBA00023145"/>
    </source>
</evidence>
<dbReference type="EC" id="4.1.1.50" evidence="10"/>
<evidence type="ECO:0000256" key="5">
    <source>
        <dbReference type="ARBA" id="ARBA00023115"/>
    </source>
</evidence>
<dbReference type="GO" id="GO:0004014">
    <property type="term" value="F:adenosylmethionine decarboxylase activity"/>
    <property type="evidence" value="ECO:0007669"/>
    <property type="project" value="UniProtKB-UniRule"/>
</dbReference>
<keyword evidence="2 10" id="KW-0210">Decarboxylase</keyword>
<comment type="pathway">
    <text evidence="10">Amine and polyamine biosynthesis; S-adenosylmethioninamine biosynthesis; S-adenosylmethioninamine from S-adenosyl-L-methionine: step 1/1.</text>
</comment>
<keyword evidence="7 10" id="KW-0456">Lyase</keyword>
<name>A0A2T5J1F1_9GAMM</name>
<dbReference type="GO" id="GO:0005829">
    <property type="term" value="C:cytosol"/>
    <property type="evidence" value="ECO:0007669"/>
    <property type="project" value="TreeGrafter"/>
</dbReference>
<feature type="active site" description="Proton donor; for catalytic activity" evidence="10">
    <location>
        <position position="84"/>
    </location>
</feature>
<dbReference type="Gene3D" id="3.30.360.110">
    <property type="entry name" value="S-adenosylmethionine decarboxylase domain"/>
    <property type="match status" value="1"/>
</dbReference>
<dbReference type="SUPFAM" id="SSF56276">
    <property type="entry name" value="S-adenosylmethionine decarboxylase"/>
    <property type="match status" value="1"/>
</dbReference>
<dbReference type="Proteomes" id="UP000244223">
    <property type="component" value="Unassembled WGS sequence"/>
</dbReference>
<dbReference type="InterPro" id="IPR017716">
    <property type="entry name" value="S-AdoMet_deCOase_pro-enz"/>
</dbReference>
<comment type="function">
    <text evidence="10">Catalyzes the decarboxylation of S-adenosylmethionine to S-adenosylmethioninamine (dcAdoMet), the propylamine donor required for the synthesis of the polyamines spermine and spermidine from the diamine putrescine.</text>
</comment>
<dbReference type="InterPro" id="IPR003826">
    <property type="entry name" value="AdoMetDC_fam_prok"/>
</dbReference>
<keyword evidence="3 10" id="KW-0068">Autocatalytic cleavage</keyword>
<feature type="chain" id="PRO_5023371422" description="S-adenosylmethionine decarboxylase alpha chain" evidence="10">
    <location>
        <begin position="64"/>
        <end position="121"/>
    </location>
</feature>
<evidence type="ECO:0000256" key="9">
    <source>
        <dbReference type="ARBA" id="ARBA00023317"/>
    </source>
</evidence>
<keyword evidence="1 10" id="KW-0949">S-adenosyl-L-methionine</keyword>
<dbReference type="AlphaFoldDB" id="A0A2T5J1F1"/>
<dbReference type="InterPro" id="IPR016067">
    <property type="entry name" value="S-AdoMet_deCO2ase_core"/>
</dbReference>
<dbReference type="NCBIfam" id="TIGR03330">
    <property type="entry name" value="SAM_DCase_Bsu"/>
    <property type="match status" value="1"/>
</dbReference>
<keyword evidence="4 10" id="KW-0745">Spermidine biosynthesis</keyword>
<evidence type="ECO:0000256" key="1">
    <source>
        <dbReference type="ARBA" id="ARBA00022691"/>
    </source>
</evidence>
<feature type="site" description="Cleavage (non-hydrolytic); by autolysis" evidence="10">
    <location>
        <begin position="63"/>
        <end position="64"/>
    </location>
</feature>
<feature type="active site" description="Proton acceptor; for processing activity" evidence="10">
    <location>
        <position position="69"/>
    </location>
</feature>
<feature type="chain" id="PRO_5023371421" description="S-adenosylmethionine decarboxylase beta chain" evidence="10">
    <location>
        <begin position="1"/>
        <end position="63"/>
    </location>
</feature>
<gene>
    <name evidence="10" type="primary">speH</name>
    <name evidence="11" type="ORF">C8N29_104219</name>
</gene>
<dbReference type="HAMAP" id="MF_00464">
    <property type="entry name" value="AdoMetDC_1"/>
    <property type="match status" value="1"/>
</dbReference>
<keyword evidence="8 10" id="KW-0704">Schiff base</keyword>
<dbReference type="InterPro" id="IPR042286">
    <property type="entry name" value="AdoMetDC_C"/>
</dbReference>
<evidence type="ECO:0000256" key="4">
    <source>
        <dbReference type="ARBA" id="ARBA00023066"/>
    </source>
</evidence>
<evidence type="ECO:0000256" key="3">
    <source>
        <dbReference type="ARBA" id="ARBA00022813"/>
    </source>
</evidence>
<keyword evidence="12" id="KW-1185">Reference proteome</keyword>
<dbReference type="GO" id="GO:0008295">
    <property type="term" value="P:spermidine biosynthetic process"/>
    <property type="evidence" value="ECO:0007669"/>
    <property type="project" value="UniProtKB-UniRule"/>
</dbReference>
<feature type="active site" description="Schiff-base intermediate with substrate; via pyruvic acid" evidence="10">
    <location>
        <position position="64"/>
    </location>
</feature>
<proteinExistence type="inferred from homology"/>
<comment type="cofactor">
    <cofactor evidence="10">
        <name>pyruvate</name>
        <dbReference type="ChEBI" id="CHEBI:15361"/>
    </cofactor>
    <text evidence="10">Binds 1 pyruvoyl group covalently per subunit.</text>
</comment>
<evidence type="ECO:0000313" key="11">
    <source>
        <dbReference type="EMBL" id="PTQ90174.1"/>
    </source>
</evidence>